<feature type="region of interest" description="Disordered" evidence="2">
    <location>
        <begin position="48"/>
        <end position="301"/>
    </location>
</feature>
<accession>A0A6N8U3X9</accession>
<evidence type="ECO:0000259" key="5">
    <source>
        <dbReference type="SMART" id="SM00644"/>
    </source>
</evidence>
<dbReference type="Gene3D" id="1.10.530.10">
    <property type="match status" value="1"/>
</dbReference>
<dbReference type="InterPro" id="IPR036505">
    <property type="entry name" value="Amidase/PGRP_sf"/>
</dbReference>
<evidence type="ECO:0000259" key="4">
    <source>
        <dbReference type="SMART" id="SM00047"/>
    </source>
</evidence>
<dbReference type="InterPro" id="IPR002502">
    <property type="entry name" value="Amidase_domain"/>
</dbReference>
<evidence type="ECO:0000256" key="1">
    <source>
        <dbReference type="ARBA" id="ARBA00006088"/>
    </source>
</evidence>
<dbReference type="PANTHER" id="PTHR11501:SF18">
    <property type="entry name" value="MICROTUBULE-ASSOCIATED PROTEIN"/>
    <property type="match status" value="1"/>
</dbReference>
<feature type="compositionally biased region" description="Acidic residues" evidence="2">
    <location>
        <begin position="261"/>
        <end position="279"/>
    </location>
</feature>
<reference evidence="6 7" key="1">
    <citation type="submission" date="2019-12" db="EMBL/GenBank/DDBJ databases">
        <title>Salinicoccus cyprini sp. nov., isolated from gastro-intestinal tract of mirror carp, Cyprinus carpio var. specularis, collected from Gobind Sagar Reservoir, Himachal Pradesh, India.</title>
        <authorList>
            <person name="Talwar C."/>
            <person name="Singh A.K."/>
            <person name="Lal R."/>
            <person name="Negi R.K."/>
        </authorList>
    </citation>
    <scope>NUCLEOTIDE SEQUENCE [LARGE SCALE GENOMIC DNA]</scope>
    <source>
        <strain evidence="6 7">J-82</strain>
    </source>
</reference>
<organism evidence="6 7">
    <name type="scientific">Salinicoccus hispanicus</name>
    <dbReference type="NCBI Taxonomy" id="157225"/>
    <lineage>
        <taxon>Bacteria</taxon>
        <taxon>Bacillati</taxon>
        <taxon>Bacillota</taxon>
        <taxon>Bacilli</taxon>
        <taxon>Bacillales</taxon>
        <taxon>Staphylococcaceae</taxon>
        <taxon>Salinicoccus</taxon>
    </lineage>
</organism>
<feature type="domain" description="Mannosyl-glycoprotein endo-beta-N-acetylglucosamidase-like" evidence="4">
    <location>
        <begin position="1413"/>
        <end position="1572"/>
    </location>
</feature>
<evidence type="ECO:0000313" key="6">
    <source>
        <dbReference type="EMBL" id="MXQ50931.1"/>
    </source>
</evidence>
<proteinExistence type="inferred from homology"/>
<dbReference type="SUPFAM" id="SSF82057">
    <property type="entry name" value="Prokaryotic SH3-related domain"/>
    <property type="match status" value="1"/>
</dbReference>
<dbReference type="CDD" id="cd06583">
    <property type="entry name" value="PGRP"/>
    <property type="match status" value="1"/>
</dbReference>
<dbReference type="SMART" id="SM00047">
    <property type="entry name" value="LYZ2"/>
    <property type="match status" value="1"/>
</dbReference>
<dbReference type="Pfam" id="PF01510">
    <property type="entry name" value="Amidase_2"/>
    <property type="match status" value="1"/>
</dbReference>
<evidence type="ECO:0000313" key="7">
    <source>
        <dbReference type="Proteomes" id="UP000436284"/>
    </source>
</evidence>
<feature type="compositionally biased region" description="Basic and acidic residues" evidence="2">
    <location>
        <begin position="114"/>
        <end position="139"/>
    </location>
</feature>
<feature type="compositionally biased region" description="Acidic residues" evidence="2">
    <location>
        <begin position="228"/>
        <end position="251"/>
    </location>
</feature>
<dbReference type="PANTHER" id="PTHR11501">
    <property type="entry name" value="MICROTUBULE-ASSOCIATED PROTEIN"/>
    <property type="match status" value="1"/>
</dbReference>
<feature type="signal peptide" evidence="3">
    <location>
        <begin position="1"/>
        <end position="26"/>
    </location>
</feature>
<feature type="domain" description="N-acetylmuramoyl-L-alanine amidase" evidence="5">
    <location>
        <begin position="375"/>
        <end position="516"/>
    </location>
</feature>
<name>A0A6N8U3X9_9STAP</name>
<dbReference type="GO" id="GO:0009253">
    <property type="term" value="P:peptidoglycan catabolic process"/>
    <property type="evidence" value="ECO:0007669"/>
    <property type="project" value="InterPro"/>
</dbReference>
<protein>
    <submittedName>
        <fullName evidence="6">Uncharacterized protein</fullName>
    </submittedName>
</protein>
<dbReference type="GO" id="GO:0000226">
    <property type="term" value="P:microtubule cytoskeleton organization"/>
    <property type="evidence" value="ECO:0007669"/>
    <property type="project" value="TreeGrafter"/>
</dbReference>
<dbReference type="Gene3D" id="2.30.30.170">
    <property type="match status" value="10"/>
</dbReference>
<dbReference type="RefSeq" id="WP_160654472.1">
    <property type="nucleotide sequence ID" value="NZ_JBHRWU010000001.1"/>
</dbReference>
<dbReference type="EMBL" id="WUUK01000002">
    <property type="protein sequence ID" value="MXQ50931.1"/>
    <property type="molecule type" value="Genomic_DNA"/>
</dbReference>
<dbReference type="InterPro" id="IPR027324">
    <property type="entry name" value="MAP2/MAP4/Tau"/>
</dbReference>
<gene>
    <name evidence="6" type="ORF">GQ671_06570</name>
</gene>
<dbReference type="GO" id="GO:0008017">
    <property type="term" value="F:microtubule binding"/>
    <property type="evidence" value="ECO:0007669"/>
    <property type="project" value="InterPro"/>
</dbReference>
<feature type="compositionally biased region" description="Acidic residues" evidence="2">
    <location>
        <begin position="97"/>
        <end position="107"/>
    </location>
</feature>
<evidence type="ECO:0000256" key="2">
    <source>
        <dbReference type="SAM" id="MobiDB-lite"/>
    </source>
</evidence>
<keyword evidence="3" id="KW-0732">Signal</keyword>
<dbReference type="Gene3D" id="3.40.80.10">
    <property type="entry name" value="Peptidoglycan recognition protein-like"/>
    <property type="match status" value="1"/>
</dbReference>
<feature type="compositionally biased region" description="Acidic residues" evidence="2">
    <location>
        <begin position="50"/>
        <end position="82"/>
    </location>
</feature>
<comment type="similarity">
    <text evidence="1">In the N-terminal section; belongs to the N-acetylmuramoyl-L-alanine amidase 2 family.</text>
</comment>
<dbReference type="InterPro" id="IPR038200">
    <property type="entry name" value="GW_dom_sf"/>
</dbReference>
<dbReference type="SUPFAM" id="SSF55846">
    <property type="entry name" value="N-acetylmuramoyl-L-alanine amidase-like"/>
    <property type="match status" value="1"/>
</dbReference>
<evidence type="ECO:0000256" key="3">
    <source>
        <dbReference type="SAM" id="SignalP"/>
    </source>
</evidence>
<dbReference type="InterPro" id="IPR002901">
    <property type="entry name" value="MGlyc_endo_b_GlcNAc-like_dom"/>
</dbReference>
<keyword evidence="7" id="KW-1185">Reference proteome</keyword>
<dbReference type="OrthoDB" id="9816557at2"/>
<dbReference type="Pfam" id="PF01832">
    <property type="entry name" value="Glucosaminidase"/>
    <property type="match status" value="1"/>
</dbReference>
<feature type="chain" id="PRO_5027114396" evidence="3">
    <location>
        <begin position="27"/>
        <end position="1576"/>
    </location>
</feature>
<comment type="caution">
    <text evidence="6">The sequence shown here is derived from an EMBL/GenBank/DDBJ whole genome shotgun (WGS) entry which is preliminary data.</text>
</comment>
<dbReference type="GO" id="GO:0004040">
    <property type="term" value="F:amidase activity"/>
    <property type="evidence" value="ECO:0007669"/>
    <property type="project" value="InterPro"/>
</dbReference>
<dbReference type="SMART" id="SM00644">
    <property type="entry name" value="Ami_2"/>
    <property type="match status" value="1"/>
</dbReference>
<dbReference type="GO" id="GO:0008745">
    <property type="term" value="F:N-acetylmuramoyl-L-alanine amidase activity"/>
    <property type="evidence" value="ECO:0007669"/>
    <property type="project" value="InterPro"/>
</dbReference>
<sequence>MKYKNRLIVPTLISTALFGAALNAEAEEISKEETTQQHIDSVEEATALAENEEIQSLEEEDTYIESEDAAPSDGTEETEQGAEVENTSTDVETVEAPVEETAADTVEEAVTPGNEKEVTAEVPVEEEKPETTTEPEKPAAEASTEETVAQEPDTVPDESEQTAPVEEPVIKENLETEAAPEQTVEAPETTSEKPEDITAEAPVTENSDESTEKVQDAESDQNTLSKENEEDVTDVSEEELAEEASDDTGESSEDKTSPETQSDESAEEEIDDETEEEDSEKTSKESMDVDAEAPLSEEAVSLKEDADEIIVDETLEKELVTMLAQYDIEPDASGSFFQSTAASSRMTLAQAVTNINDYIDRNNFTAPRITYNHIAGLPKYNYRNGIGKPEGVVLHETANDSSTINGEISWMSRNYRNAFVHAFVDKDNIIQVADTDHLAWGAGPNANPRFLHVELVRHNNTHDFAKSINNYTDYIANLLYKYKLPVDSAEADGKGTLWSHSAVSTHLGGTNHVDPYTYFSKFGYSYRDVEKLIEEKYTDLYNKKTTPKVTMPVTTSDAKYVGRINGSNKGLYASVTDVKTASADDHTNKTFYVTRKATYNYDDYYLVQSDLEDSYVGWVHENDLRKLERTAPTEYKKAFSVKNSNSYLFDTPWGTPTQRVSLKDYSSKKFVSDQIMKISNTNYLFGQFDGRSGWIKLSDLEEYVLAAPSPVATTPVESINAARLKDASKSVIYKSYKDKTGTARSQFDDYTLFTKERVNYNGNDFYSLYDSKNNAFVGWVKENDMNVYSKSAEVSHQKDYIINNLDKPLLSVAFGDDKQQIADYRSIGSYLFSAQKKVTVGALDYYYGTVGNSTGWAHYAHVTPIEAGEHKRVSDSSAARTRSSSSNKVYATPYATSAKTNGNLDDMTFNTKEKVTFRGKEYYSLYNPKDGKLVGWMNGEDLSTHHMTQEKKHVKFYVVDNLNNYLLEVAYGDKNQRVDSYRNTGSHLFTAQKHVKVGALDYYYGRTGGTYGWAHFAHVTPLDEVHHVRTNDSSAVRLKSSGEQKVKVLPYDVDGTANQNNMDRTFYTKERIEWKDNTVYSIYDAVTNKAVGWANAEDLSIYSMSQAKSHNVNYIVNNIDKPLLAAAFGDDKQQVGSYRSVGSYLFEAEKQVQVGSLHYYYGKINGQYGWAHYKHVTPEKEIAIDRRSSTHAGRIGATLDNGLYTSIYDIKGKPNTSFTNSTLFTKERVRFNNHDFYSVYSNVADNFVGYVRAEDISLKSMATPKRHTSDYHITNGESYLMAVPYGTYKQRVSQLANLNRDDFKAEQSVVIDGNTYYYGHIGSYSGWVSADSVGEYIVNTVPYNKSLEEVLDIQMRLSAKPQIWVSGGGWRDATRDEVRNYLDTSNQNSDTWNYTFLDLNRAQNISSTELNNKLLDGKGILDNQGLAFVRAAAQYGVNEVYLISHALHETGNGTSQLSKGVRLDENGNISENGTLYYNMYGIAAYDHNPVLEGARYAQRMGWDSPSKAVTGGAQFISSGYFNRNQTTLHSMRWNPASPGTYQYATDINWAYATARNLQNYYNQLGINGQYYTKHTF</sequence>
<dbReference type="Proteomes" id="UP000436284">
    <property type="component" value="Unassembled WGS sequence"/>
</dbReference>